<dbReference type="Gene3D" id="2.40.50.140">
    <property type="entry name" value="Nucleic acid-binding proteins"/>
    <property type="match status" value="3"/>
</dbReference>
<dbReference type="SUPFAM" id="SSF50249">
    <property type="entry name" value="Nucleic acid-binding proteins"/>
    <property type="match status" value="3"/>
</dbReference>
<dbReference type="InterPro" id="IPR012340">
    <property type="entry name" value="NA-bd_OB-fold"/>
</dbReference>
<feature type="region of interest" description="Disordered" evidence="1">
    <location>
        <begin position="502"/>
        <end position="521"/>
    </location>
</feature>
<name>A0A0V0GB30_TRIDM</name>
<proteinExistence type="predicted"/>
<dbReference type="Pfam" id="PF09103">
    <property type="entry name" value="BRCA-2_OB1"/>
    <property type="match status" value="1"/>
</dbReference>
<feature type="domain" description="Tower" evidence="2">
    <location>
        <begin position="96"/>
        <end position="137"/>
    </location>
</feature>
<dbReference type="SMART" id="SM01341">
    <property type="entry name" value="Tower"/>
    <property type="match status" value="1"/>
</dbReference>
<dbReference type="AlphaFoldDB" id="A0A0V0GB30"/>
<dbReference type="InterPro" id="IPR015525">
    <property type="entry name" value="BRCA2"/>
</dbReference>
<dbReference type="InterPro" id="IPR015205">
    <property type="entry name" value="Tower_dom"/>
</dbReference>
<evidence type="ECO:0000259" key="2">
    <source>
        <dbReference type="SMART" id="SM01341"/>
    </source>
</evidence>
<dbReference type="InterPro" id="IPR015187">
    <property type="entry name" value="BRCA2_OB_1"/>
</dbReference>
<dbReference type="EMBL" id="GECL01001011">
    <property type="protein sequence ID" value="JAP05113.1"/>
    <property type="molecule type" value="Transcribed_RNA"/>
</dbReference>
<dbReference type="GO" id="GO:0006355">
    <property type="term" value="P:regulation of DNA-templated transcription"/>
    <property type="evidence" value="ECO:0007669"/>
    <property type="project" value="TreeGrafter"/>
</dbReference>
<dbReference type="PANTHER" id="PTHR11289:SF0">
    <property type="entry name" value="BREAST CANCER TYPE 2 SUSCEPTIBILITY PROTEIN"/>
    <property type="match status" value="1"/>
</dbReference>
<dbReference type="Pfam" id="PF21318">
    <property type="entry name" value="BRCA2DBD_OB2"/>
    <property type="match status" value="1"/>
</dbReference>
<reference evidence="3" key="1">
    <citation type="journal article" date="2018" name="J. Proteomics">
        <title>Exploring the molecular complexity of Triatoma dimidiata sialome.</title>
        <authorList>
            <person name="Santiago P.B."/>
            <person name="de Araujo C.N."/>
            <person name="Charneau S."/>
            <person name="Bastos I.M.D."/>
            <person name="Assumpcao T.C.F."/>
            <person name="Queiroz R.M.L."/>
            <person name="Praca Y.R."/>
            <person name="Cordeiro T.M."/>
            <person name="Garcia C.H.S."/>
            <person name="da Silva I.G."/>
            <person name="Raiol T."/>
            <person name="Motta F.N."/>
            <person name="de Araujo Oliveira J.V."/>
            <person name="de Sousa M.V."/>
            <person name="Ribeiro J.M.C."/>
            <person name="de Santana J.M."/>
        </authorList>
    </citation>
    <scope>NUCLEOTIDE SEQUENCE</scope>
    <source>
        <strain evidence="3">Santander</strain>
        <tissue evidence="3">Salivary glands</tissue>
    </source>
</reference>
<dbReference type="GO" id="GO:0000724">
    <property type="term" value="P:double-strand break repair via homologous recombination"/>
    <property type="evidence" value="ECO:0007669"/>
    <property type="project" value="InterPro"/>
</dbReference>
<evidence type="ECO:0000313" key="3">
    <source>
        <dbReference type="EMBL" id="JAP05113.1"/>
    </source>
</evidence>
<accession>A0A0V0GB30</accession>
<dbReference type="GO" id="GO:0005634">
    <property type="term" value="C:nucleus"/>
    <property type="evidence" value="ECO:0007669"/>
    <property type="project" value="TreeGrafter"/>
</dbReference>
<sequence>MISLINKGKVCVGSKLAIMGAESINPDQICDPLKVIKECRLKVCTNSCRRARWDSKMGFVNSPCLSSIQLSSVLPHGGVVGKTSALVSRVYPILHMSKDSEGKTVFRNERTQSVEEARYEKIYNEKAEELYEQVWREVEQKYKKNIDVDMYSKDINTLTEPDILWNIIEQTCDPATQGLLSNEQLKLVADYREQILSKMRQEVQDLIKVKMRDILPERHIVKLLKVRLVDCEKEIQALLTIWRPTEEICSILKENKIISFTHLCACGTRERVLQLTNTRQTRYQEVSSFASNKFLRRVTCLSELKPVGVTKPVGLLSSEIDVIGIVIYIKHPDHPKGLTIVYLTNLEGEYIAISFWTALKVFGCEDVLTEDSLVCCYNLQWRTGSGAWRIPNVFATELSVFTQHPKLSHLKLEFSKIKSLLSFEKTTDRIAEHKLQLLAMLKKREYSSVGSGQMEYVSTSENQADITPVQKKIRKLSTCGRPPPLAPLPLFSRSPEVLQDFRSPCRVPGSPLRSFSESNKS</sequence>
<dbReference type="PANTHER" id="PTHR11289">
    <property type="entry name" value="BREAST CANCER TYPE 2 SUSCEPTIBILITY PROTEIN BRCA2"/>
    <property type="match status" value="1"/>
</dbReference>
<dbReference type="InterPro" id="IPR015188">
    <property type="entry name" value="BRCA2_OB_3"/>
</dbReference>
<dbReference type="Pfam" id="PF09104">
    <property type="entry name" value="BRCA-2_OB3"/>
    <property type="match status" value="1"/>
</dbReference>
<organism evidence="3">
    <name type="scientific">Triatoma dimidiata</name>
    <name type="common">Kissing bug</name>
    <name type="synonym">Meccus dimidiatus</name>
    <dbReference type="NCBI Taxonomy" id="72491"/>
    <lineage>
        <taxon>Eukaryota</taxon>
        <taxon>Metazoa</taxon>
        <taxon>Ecdysozoa</taxon>
        <taxon>Arthropoda</taxon>
        <taxon>Hexapoda</taxon>
        <taxon>Insecta</taxon>
        <taxon>Pterygota</taxon>
        <taxon>Neoptera</taxon>
        <taxon>Paraneoptera</taxon>
        <taxon>Hemiptera</taxon>
        <taxon>Heteroptera</taxon>
        <taxon>Panheteroptera</taxon>
        <taxon>Cimicomorpha</taxon>
        <taxon>Reduviidae</taxon>
        <taxon>Triatominae</taxon>
        <taxon>Triatoma</taxon>
    </lineage>
</organism>
<protein>
    <recommendedName>
        <fullName evidence="2">Tower domain-containing protein</fullName>
    </recommendedName>
</protein>
<dbReference type="SUPFAM" id="SSF81878">
    <property type="entry name" value="BRCA2 tower domain"/>
    <property type="match status" value="1"/>
</dbReference>
<evidence type="ECO:0000256" key="1">
    <source>
        <dbReference type="SAM" id="MobiDB-lite"/>
    </source>
</evidence>